<gene>
    <name evidence="4 6" type="primary">rpmJ</name>
    <name evidence="6" type="ORF">CH54_3712</name>
</gene>
<evidence type="ECO:0000313" key="6">
    <source>
        <dbReference type="EMBL" id="AJJ35554.1"/>
    </source>
</evidence>
<accession>A0ABM5SM72</accession>
<protein>
    <recommendedName>
        <fullName evidence="4">Large ribosomal subunit protein bL36</fullName>
    </recommendedName>
</protein>
<reference evidence="6 7" key="1">
    <citation type="journal article" date="2015" name="Genome Announc.">
        <title>Thirty-Two Complete Genome Assemblies of Nine Yersinia Species, Including Y. pestis, Y. pseudotuberculosis, and Y. enterocolitica.</title>
        <authorList>
            <person name="Johnson S.L."/>
            <person name="Daligault H.E."/>
            <person name="Davenport K.W."/>
            <person name="Jaissle J."/>
            <person name="Frey K.G."/>
            <person name="Ladner J.T."/>
            <person name="Broomall S.M."/>
            <person name="Bishop-Lilly K.A."/>
            <person name="Bruce D.C."/>
            <person name="Coyne S.R."/>
            <person name="Gibbons H.S."/>
            <person name="Lo C.C."/>
            <person name="Munk A.C."/>
            <person name="Rosenzweig C.N."/>
            <person name="Koroleva G.I."/>
            <person name="Palacios G.F."/>
            <person name="Redden C.L."/>
            <person name="Xu Y."/>
            <person name="Minogue T.D."/>
            <person name="Chain P.S."/>
        </authorList>
    </citation>
    <scope>NUCLEOTIDE SEQUENCE [LARGE SCALE GENOMIC DNA]</scope>
    <source>
        <strain evidence="6 7">Y231</strain>
    </source>
</reference>
<dbReference type="NCBIfam" id="NF002021">
    <property type="entry name" value="PRK00831.1"/>
    <property type="match status" value="1"/>
</dbReference>
<evidence type="ECO:0000256" key="4">
    <source>
        <dbReference type="HAMAP-Rule" id="MF_00251"/>
    </source>
</evidence>
<dbReference type="NCBIfam" id="TIGR01022">
    <property type="entry name" value="rpmJ_bact"/>
    <property type="match status" value="1"/>
</dbReference>
<keyword evidence="3 4" id="KW-0687">Ribonucleoprotein</keyword>
<organism evidence="6 7">
    <name type="scientific">Yersinia rochesterensis</name>
    <dbReference type="NCBI Taxonomy" id="1604335"/>
    <lineage>
        <taxon>Bacteria</taxon>
        <taxon>Pseudomonadati</taxon>
        <taxon>Pseudomonadota</taxon>
        <taxon>Gammaproteobacteria</taxon>
        <taxon>Enterobacterales</taxon>
        <taxon>Yersiniaceae</taxon>
        <taxon>Yersinia</taxon>
    </lineage>
</organism>
<evidence type="ECO:0000256" key="3">
    <source>
        <dbReference type="ARBA" id="ARBA00023274"/>
    </source>
</evidence>
<name>A0ABM5SM72_9GAMM</name>
<dbReference type="SUPFAM" id="SSF57840">
    <property type="entry name" value="Ribosomal protein L36"/>
    <property type="match status" value="1"/>
</dbReference>
<dbReference type="InterPro" id="IPR035977">
    <property type="entry name" value="Ribosomal_bL36_sp"/>
</dbReference>
<keyword evidence="2 4" id="KW-0689">Ribosomal protein</keyword>
<evidence type="ECO:0000256" key="1">
    <source>
        <dbReference type="ARBA" id="ARBA00007645"/>
    </source>
</evidence>
<dbReference type="EMBL" id="CP009997">
    <property type="protein sequence ID" value="AJJ35554.1"/>
    <property type="molecule type" value="Genomic_DNA"/>
</dbReference>
<dbReference type="InterPro" id="IPR047621">
    <property type="entry name" value="Ribosomal_L36_bact"/>
</dbReference>
<dbReference type="RefSeq" id="WP_038631546.1">
    <property type="nucleotide sequence ID" value="NZ_CABHXM010000063.1"/>
</dbReference>
<keyword evidence="7" id="KW-1185">Reference proteome</keyword>
<sequence>MQVLSSLKSAKNRHPDCKIVRRRGRVYVICKSNPCFKAVQGGTHKKR</sequence>
<dbReference type="Pfam" id="PF00444">
    <property type="entry name" value="Ribosomal_L36"/>
    <property type="match status" value="1"/>
</dbReference>
<evidence type="ECO:0000256" key="5">
    <source>
        <dbReference type="RuleBase" id="RU000571"/>
    </source>
</evidence>
<evidence type="ECO:0000313" key="7">
    <source>
        <dbReference type="Proteomes" id="UP000031883"/>
    </source>
</evidence>
<dbReference type="HAMAP" id="MF_00251">
    <property type="entry name" value="Ribosomal_bL36"/>
    <property type="match status" value="1"/>
</dbReference>
<proteinExistence type="inferred from homology"/>
<comment type="similarity">
    <text evidence="1 4 5">Belongs to the bacterial ribosomal protein bL36 family.</text>
</comment>
<dbReference type="InterPro" id="IPR000473">
    <property type="entry name" value="Ribosomal_bL36"/>
</dbReference>
<dbReference type="GO" id="GO:0005840">
    <property type="term" value="C:ribosome"/>
    <property type="evidence" value="ECO:0007669"/>
    <property type="project" value="UniProtKB-KW"/>
</dbReference>
<evidence type="ECO:0000256" key="2">
    <source>
        <dbReference type="ARBA" id="ARBA00022980"/>
    </source>
</evidence>
<dbReference type="PANTHER" id="PTHR47781">
    <property type="entry name" value="50S RIBOSOMAL PROTEIN L36 2"/>
    <property type="match status" value="1"/>
</dbReference>
<dbReference type="PANTHER" id="PTHR47781:SF1">
    <property type="entry name" value="LARGE RIBOSOMAL SUBUNIT PROTEIN BL36B"/>
    <property type="match status" value="1"/>
</dbReference>
<dbReference type="Proteomes" id="UP000031883">
    <property type="component" value="Chromosome"/>
</dbReference>